<evidence type="ECO:0000259" key="2">
    <source>
        <dbReference type="Pfam" id="PF13579"/>
    </source>
</evidence>
<dbReference type="InterPro" id="IPR028098">
    <property type="entry name" value="Glyco_trans_4-like_N"/>
</dbReference>
<dbReference type="PATRIC" id="fig|251654.3.peg.2079"/>
<dbReference type="Pfam" id="PF13692">
    <property type="entry name" value="Glyco_trans_1_4"/>
    <property type="match status" value="1"/>
</dbReference>
<dbReference type="SUPFAM" id="SSF53756">
    <property type="entry name" value="UDP-Glycosyltransferase/glycogen phosphorylase"/>
    <property type="match status" value="1"/>
</dbReference>
<keyword evidence="3" id="KW-0808">Transferase</keyword>
<accession>A0A0P9RAV1</accession>
<sequence length="493" mass="54953">MEHQGTHPKCLRKLPVGRIGSACLLRRTQSGLVRQARLGVLHTDLPAQSPDISLSVEPVCMALRRHRTVEPAQQRHSRRGSQRAGPEQGPPTMKILFISSLYAPDIGGGAEIILQRTVEGLQQRGHSVAVLTTTDRPGLQLAEVNRVKVYRAGLLNRYWHFMTQRPGRLARLAWHWRDRYNAGMREYVARVIELEQPELVVCHNLTGWSVSAWDEITAANRPIVQVLHDFYLLCPASTMFKKGHSCQRQCTMCTQLRSNHAQQSEQVSTVVGVSRFMLDTLQAQGYFKGARGYVVHNASPFTAPMSGQPRATGDDAPLRFGYLGTLSANKGLGWLIDQFQHLPFKSTLQIAGRGQSTDEKRFRTMATSPNIRFVGVQRPEDFYRQIDVAIVPSLWNEPFGMVAVEACAHSLPVIASRMGGLTEIIQDPLNGLLCSPDDPDSLGLAMLKLHQQPELLARLSSQARNSVASLMNLDLMLDQYESIFAQTLMECST</sequence>
<feature type="region of interest" description="Disordered" evidence="1">
    <location>
        <begin position="67"/>
        <end position="90"/>
    </location>
</feature>
<dbReference type="CDD" id="cd03823">
    <property type="entry name" value="GT4_ExpE7-like"/>
    <property type="match status" value="1"/>
</dbReference>
<comment type="caution">
    <text evidence="3">The sequence shown here is derived from an EMBL/GenBank/DDBJ whole genome shotgun (WGS) entry which is preliminary data.</text>
</comment>
<dbReference type="EMBL" id="LJQM01000193">
    <property type="protein sequence ID" value="KPX42261.1"/>
    <property type="molecule type" value="Genomic_DNA"/>
</dbReference>
<evidence type="ECO:0000313" key="3">
    <source>
        <dbReference type="EMBL" id="KPX42261.1"/>
    </source>
</evidence>
<evidence type="ECO:0000313" key="4">
    <source>
        <dbReference type="Proteomes" id="UP000050557"/>
    </source>
</evidence>
<dbReference type="Proteomes" id="UP000050557">
    <property type="component" value="Unassembled WGS sequence"/>
</dbReference>
<protein>
    <submittedName>
        <fullName evidence="3">Glycosyl transferase, group 1 family protein</fullName>
    </submittedName>
</protein>
<organism evidence="3 4">
    <name type="scientific">Pseudomonas syringae pv. helianthi</name>
    <dbReference type="NCBI Taxonomy" id="251654"/>
    <lineage>
        <taxon>Bacteria</taxon>
        <taxon>Pseudomonadati</taxon>
        <taxon>Pseudomonadota</taxon>
        <taxon>Gammaproteobacteria</taxon>
        <taxon>Pseudomonadales</taxon>
        <taxon>Pseudomonadaceae</taxon>
        <taxon>Pseudomonas</taxon>
    </lineage>
</organism>
<proteinExistence type="predicted"/>
<dbReference type="Gene3D" id="3.40.50.2000">
    <property type="entry name" value="Glycogen Phosphorylase B"/>
    <property type="match status" value="2"/>
</dbReference>
<dbReference type="AlphaFoldDB" id="A0A0P9RAV1"/>
<dbReference type="GO" id="GO:0016757">
    <property type="term" value="F:glycosyltransferase activity"/>
    <property type="evidence" value="ECO:0007669"/>
    <property type="project" value="UniProtKB-ARBA"/>
</dbReference>
<name>A0A0P9RAV1_9PSED</name>
<dbReference type="Pfam" id="PF13579">
    <property type="entry name" value="Glyco_trans_4_4"/>
    <property type="match status" value="1"/>
</dbReference>
<gene>
    <name evidence="3" type="ORF">ALO68_04969</name>
</gene>
<evidence type="ECO:0000256" key="1">
    <source>
        <dbReference type="SAM" id="MobiDB-lite"/>
    </source>
</evidence>
<reference evidence="3 4" key="1">
    <citation type="submission" date="2015-09" db="EMBL/GenBank/DDBJ databases">
        <title>Genome announcement of multiple Pseudomonas syringae strains.</title>
        <authorList>
            <person name="Thakur S."/>
            <person name="Wang P.W."/>
            <person name="Gong Y."/>
            <person name="Weir B.S."/>
            <person name="Guttman D.S."/>
        </authorList>
    </citation>
    <scope>NUCLEOTIDE SEQUENCE [LARGE SCALE GENOMIC DNA]</scope>
    <source>
        <strain evidence="3 4">ICMP4531</strain>
    </source>
</reference>
<feature type="domain" description="Glycosyltransferase subfamily 4-like N-terminal" evidence="2">
    <location>
        <begin position="108"/>
        <end position="297"/>
    </location>
</feature>
<dbReference type="PANTHER" id="PTHR12526">
    <property type="entry name" value="GLYCOSYLTRANSFERASE"/>
    <property type="match status" value="1"/>
</dbReference>